<comment type="caution">
    <text evidence="8">The sequence shown here is derived from an EMBL/GenBank/DDBJ whole genome shotgun (WGS) entry which is preliminary data.</text>
</comment>
<feature type="region of interest" description="Disordered" evidence="7">
    <location>
        <begin position="109"/>
        <end position="131"/>
    </location>
</feature>
<sequence length="131" mass="14976">FRKRYGFLYDEELPSEKKDKQLKSGSGPSRNSDAEILADHKKKEREAAKRGKQPFYLKKSEIRERKLVQKYNELKASGKLESFMEMKRKKNASKDARKIVACLLRLSIPSFLGGPSSKASSVGRGELKRVK</sequence>
<dbReference type="PANTHER" id="PTHR21738">
    <property type="entry name" value="RIBOSOMAL RNA PROCESSING PROTEIN 36 HOMOLOG"/>
    <property type="match status" value="1"/>
</dbReference>
<dbReference type="EMBL" id="NMUH01001090">
    <property type="protein sequence ID" value="MQL88799.1"/>
    <property type="molecule type" value="Genomic_DNA"/>
</dbReference>
<comment type="function">
    <text evidence="6">Component of the 90S pre-ribosome involved in the maturation of rRNAs. Required for early cleavages of the pre-RNAs in the 40S ribosomal subunit maturation pathway.</text>
</comment>
<comment type="subunit">
    <text evidence="6">Associates with 90S and pre-40S pre-ribosomal particles.</text>
</comment>
<gene>
    <name evidence="8" type="ORF">Taro_021357</name>
</gene>
<dbReference type="AlphaFoldDB" id="A0A843VB98"/>
<feature type="non-terminal residue" evidence="8">
    <location>
        <position position="1"/>
    </location>
</feature>
<evidence type="ECO:0000313" key="9">
    <source>
        <dbReference type="Proteomes" id="UP000652761"/>
    </source>
</evidence>
<keyword evidence="6" id="KW-0687">Ribonucleoprotein</keyword>
<reference evidence="8" key="1">
    <citation type="submission" date="2017-07" db="EMBL/GenBank/DDBJ databases">
        <title>Taro Niue Genome Assembly and Annotation.</title>
        <authorList>
            <person name="Atibalentja N."/>
            <person name="Keating K."/>
            <person name="Fields C.J."/>
        </authorList>
    </citation>
    <scope>NUCLEOTIDE SEQUENCE</scope>
    <source>
        <strain evidence="8">Niue_2</strain>
        <tissue evidence="8">Leaf</tissue>
    </source>
</reference>
<organism evidence="8 9">
    <name type="scientific">Colocasia esculenta</name>
    <name type="common">Wild taro</name>
    <name type="synonym">Arum esculentum</name>
    <dbReference type="NCBI Taxonomy" id="4460"/>
    <lineage>
        <taxon>Eukaryota</taxon>
        <taxon>Viridiplantae</taxon>
        <taxon>Streptophyta</taxon>
        <taxon>Embryophyta</taxon>
        <taxon>Tracheophyta</taxon>
        <taxon>Spermatophyta</taxon>
        <taxon>Magnoliopsida</taxon>
        <taxon>Liliopsida</taxon>
        <taxon>Araceae</taxon>
        <taxon>Aroideae</taxon>
        <taxon>Colocasieae</taxon>
        <taxon>Colocasia</taxon>
    </lineage>
</organism>
<dbReference type="PANTHER" id="PTHR21738:SF0">
    <property type="entry name" value="RIBOSOMAL RNA PROCESSING PROTEIN 36 HOMOLOG"/>
    <property type="match status" value="1"/>
</dbReference>
<feature type="compositionally biased region" description="Basic and acidic residues" evidence="7">
    <location>
        <begin position="37"/>
        <end position="49"/>
    </location>
</feature>
<evidence type="ECO:0000256" key="1">
    <source>
        <dbReference type="ARBA" id="ARBA00004604"/>
    </source>
</evidence>
<keyword evidence="9" id="KW-1185">Reference proteome</keyword>
<evidence type="ECO:0000256" key="3">
    <source>
        <dbReference type="ARBA" id="ARBA00022517"/>
    </source>
</evidence>
<dbReference type="GO" id="GO:0000462">
    <property type="term" value="P:maturation of SSU-rRNA from tricistronic rRNA transcript (SSU-rRNA, 5.8S rRNA, LSU-rRNA)"/>
    <property type="evidence" value="ECO:0007669"/>
    <property type="project" value="TreeGrafter"/>
</dbReference>
<keyword evidence="3 6" id="KW-0690">Ribosome biogenesis</keyword>
<evidence type="ECO:0000256" key="4">
    <source>
        <dbReference type="ARBA" id="ARBA00022552"/>
    </source>
</evidence>
<comment type="subcellular location">
    <subcellularLocation>
        <location evidence="1 6">Nucleus</location>
        <location evidence="1 6">Nucleolus</location>
    </subcellularLocation>
</comment>
<dbReference type="GO" id="GO:0030686">
    <property type="term" value="C:90S preribosome"/>
    <property type="evidence" value="ECO:0007669"/>
    <property type="project" value="TreeGrafter"/>
</dbReference>
<accession>A0A843VB98</accession>
<comment type="similarity">
    <text evidence="2 6">Belongs to the RRP36 family.</text>
</comment>
<evidence type="ECO:0000256" key="2">
    <source>
        <dbReference type="ARBA" id="ARBA00009418"/>
    </source>
</evidence>
<dbReference type="GO" id="GO:0005730">
    <property type="term" value="C:nucleolus"/>
    <property type="evidence" value="ECO:0007669"/>
    <property type="project" value="UniProtKB-SubCell"/>
</dbReference>
<feature type="region of interest" description="Disordered" evidence="7">
    <location>
        <begin position="16"/>
        <end position="52"/>
    </location>
</feature>
<evidence type="ECO:0000256" key="6">
    <source>
        <dbReference type="RuleBase" id="RU368027"/>
    </source>
</evidence>
<dbReference type="Proteomes" id="UP000652761">
    <property type="component" value="Unassembled WGS sequence"/>
</dbReference>
<keyword evidence="5 6" id="KW-0539">Nucleus</keyword>
<evidence type="ECO:0000256" key="7">
    <source>
        <dbReference type="SAM" id="MobiDB-lite"/>
    </source>
</evidence>
<dbReference type="OrthoDB" id="448446at2759"/>
<keyword evidence="4 6" id="KW-0698">rRNA processing</keyword>
<name>A0A843VB98_COLES</name>
<evidence type="ECO:0000256" key="5">
    <source>
        <dbReference type="ARBA" id="ARBA00023242"/>
    </source>
</evidence>
<protein>
    <recommendedName>
        <fullName evidence="6">rRNA biogenesis protein RRP36</fullName>
    </recommendedName>
</protein>
<evidence type="ECO:0000313" key="8">
    <source>
        <dbReference type="EMBL" id="MQL88799.1"/>
    </source>
</evidence>
<dbReference type="InterPro" id="IPR009292">
    <property type="entry name" value="RRP36"/>
</dbReference>
<proteinExistence type="inferred from homology"/>
<dbReference type="Pfam" id="PF06102">
    <property type="entry name" value="RRP36"/>
    <property type="match status" value="1"/>
</dbReference>